<keyword evidence="3" id="KW-1185">Reference proteome</keyword>
<evidence type="ECO:0000256" key="1">
    <source>
        <dbReference type="SAM" id="Phobius"/>
    </source>
</evidence>
<keyword evidence="1" id="KW-1133">Transmembrane helix</keyword>
<evidence type="ECO:0000313" key="3">
    <source>
        <dbReference type="Proteomes" id="UP000324222"/>
    </source>
</evidence>
<dbReference type="PANTHER" id="PTHR34923:SF1">
    <property type="entry name" value="SMALL INTEGRAL MEMBRANE PROTEIN 20"/>
    <property type="match status" value="1"/>
</dbReference>
<organism evidence="2 3">
    <name type="scientific">Portunus trituberculatus</name>
    <name type="common">Swimming crab</name>
    <name type="synonym">Neptunus trituberculatus</name>
    <dbReference type="NCBI Taxonomy" id="210409"/>
    <lineage>
        <taxon>Eukaryota</taxon>
        <taxon>Metazoa</taxon>
        <taxon>Ecdysozoa</taxon>
        <taxon>Arthropoda</taxon>
        <taxon>Crustacea</taxon>
        <taxon>Multicrustacea</taxon>
        <taxon>Malacostraca</taxon>
        <taxon>Eumalacostraca</taxon>
        <taxon>Eucarida</taxon>
        <taxon>Decapoda</taxon>
        <taxon>Pleocyemata</taxon>
        <taxon>Brachyura</taxon>
        <taxon>Eubrachyura</taxon>
        <taxon>Portunoidea</taxon>
        <taxon>Portunidae</taxon>
        <taxon>Portuninae</taxon>
        <taxon>Portunus</taxon>
    </lineage>
</organism>
<protein>
    <submittedName>
        <fullName evidence="2">Small integral membrane protein 20</fullName>
    </submittedName>
</protein>
<evidence type="ECO:0000313" key="2">
    <source>
        <dbReference type="EMBL" id="MPC39125.1"/>
    </source>
</evidence>
<dbReference type="EMBL" id="VSRR010004266">
    <property type="protein sequence ID" value="MPC39125.1"/>
    <property type="molecule type" value="Genomic_DNA"/>
</dbReference>
<comment type="caution">
    <text evidence="2">The sequence shown here is derived from an EMBL/GenBank/DDBJ whole genome shotgun (WGS) entry which is preliminary data.</text>
</comment>
<accession>A0A5B7F062</accession>
<proteinExistence type="predicted"/>
<keyword evidence="1" id="KW-0812">Transmembrane</keyword>
<keyword evidence="1" id="KW-0472">Membrane</keyword>
<dbReference type="PANTHER" id="PTHR34923">
    <property type="entry name" value="SMALL INTEGRAL MEMBRANE PROTEIN 20"/>
    <property type="match status" value="1"/>
</dbReference>
<reference evidence="2 3" key="1">
    <citation type="submission" date="2019-05" db="EMBL/GenBank/DDBJ databases">
        <title>Another draft genome of Portunus trituberculatus and its Hox gene families provides insights of decapod evolution.</title>
        <authorList>
            <person name="Jeong J.-H."/>
            <person name="Song I."/>
            <person name="Kim S."/>
            <person name="Choi T."/>
            <person name="Kim D."/>
            <person name="Ryu S."/>
            <person name="Kim W."/>
        </authorList>
    </citation>
    <scope>NUCLEOTIDE SEQUENCE [LARGE SCALE GENOMIC DNA]</scope>
    <source>
        <tissue evidence="2">Muscle</tissue>
    </source>
</reference>
<dbReference type="Pfam" id="PF15061">
    <property type="entry name" value="MITRAC7_Phoenixin"/>
    <property type="match status" value="1"/>
</dbReference>
<gene>
    <name evidence="2" type="primary">SMIM20</name>
    <name evidence="2" type="ORF">E2C01_032646</name>
</gene>
<dbReference type="GO" id="GO:0005743">
    <property type="term" value="C:mitochondrial inner membrane"/>
    <property type="evidence" value="ECO:0007669"/>
    <property type="project" value="TreeGrafter"/>
</dbReference>
<sequence>MHGCKHCFVYVEQQCQRYTSGSIHYTTAPPRDTNYEELHIMTILRGWRYNLFVGALVGFIGATLYPIAIYPMMNSGQYKQAQIENRKGINQEEIQPGNMKVWSDPFDRKK</sequence>
<name>A0A5B7F062_PORTR</name>
<dbReference type="GO" id="GO:0033617">
    <property type="term" value="P:mitochondrial respiratory chain complex IV assembly"/>
    <property type="evidence" value="ECO:0007669"/>
    <property type="project" value="InterPro"/>
</dbReference>
<feature type="transmembrane region" description="Helical" evidence="1">
    <location>
        <begin position="51"/>
        <end position="70"/>
    </location>
</feature>
<dbReference type="InterPro" id="IPR027917">
    <property type="entry name" value="MITRAC7/Phoenixin"/>
</dbReference>
<dbReference type="AlphaFoldDB" id="A0A5B7F062"/>
<dbReference type="Proteomes" id="UP000324222">
    <property type="component" value="Unassembled WGS sequence"/>
</dbReference>